<evidence type="ECO:0000256" key="1">
    <source>
        <dbReference type="ARBA" id="ARBA00022553"/>
    </source>
</evidence>
<dbReference type="AlphaFoldDB" id="A0A9D2G4B8"/>
<evidence type="ECO:0000313" key="7">
    <source>
        <dbReference type="EMBL" id="HIZ72943.1"/>
    </source>
</evidence>
<dbReference type="EMBL" id="DXBB01000073">
    <property type="protein sequence ID" value="HIZ72943.1"/>
    <property type="molecule type" value="Genomic_DNA"/>
</dbReference>
<dbReference type="GO" id="GO:0016787">
    <property type="term" value="F:hydrolase activity"/>
    <property type="evidence" value="ECO:0007669"/>
    <property type="project" value="UniProtKB-KW"/>
</dbReference>
<evidence type="ECO:0000256" key="6">
    <source>
        <dbReference type="ARBA" id="ARBA00024207"/>
    </source>
</evidence>
<organism evidence="7 8">
    <name type="scientific">Candidatus Gallimonas intestinavium</name>
    <dbReference type="NCBI Taxonomy" id="2838603"/>
    <lineage>
        <taxon>Bacteria</taxon>
        <taxon>Bacillati</taxon>
        <taxon>Bacillota</taxon>
        <taxon>Clostridia</taxon>
        <taxon>Candidatus Gallimonas</taxon>
    </lineage>
</organism>
<reference evidence="7" key="1">
    <citation type="journal article" date="2021" name="PeerJ">
        <title>Extensive microbial diversity within the chicken gut microbiome revealed by metagenomics and culture.</title>
        <authorList>
            <person name="Gilroy R."/>
            <person name="Ravi A."/>
            <person name="Getino M."/>
            <person name="Pursley I."/>
            <person name="Horton D.L."/>
            <person name="Alikhan N.F."/>
            <person name="Baker D."/>
            <person name="Gharbi K."/>
            <person name="Hall N."/>
            <person name="Watson M."/>
            <person name="Adriaenssens E.M."/>
            <person name="Foster-Nyarko E."/>
            <person name="Jarju S."/>
            <person name="Secka A."/>
            <person name="Antonio M."/>
            <person name="Oren A."/>
            <person name="Chaudhuri R.R."/>
            <person name="La Ragione R."/>
            <person name="Hildebrand F."/>
            <person name="Pallen M.J."/>
        </authorList>
    </citation>
    <scope>NUCLEOTIDE SEQUENCE</scope>
    <source>
        <strain evidence="7">ChiW7-2402</strain>
    </source>
</reference>
<keyword evidence="5" id="KW-0378">Hydrolase</keyword>
<comment type="similarity">
    <text evidence="6">Belongs to the HepT RNase toxin family.</text>
</comment>
<reference evidence="7" key="2">
    <citation type="submission" date="2021-04" db="EMBL/GenBank/DDBJ databases">
        <authorList>
            <person name="Gilroy R."/>
        </authorList>
    </citation>
    <scope>NUCLEOTIDE SEQUENCE</scope>
    <source>
        <strain evidence="7">ChiW7-2402</strain>
    </source>
</reference>
<dbReference type="GO" id="GO:0004540">
    <property type="term" value="F:RNA nuclease activity"/>
    <property type="evidence" value="ECO:0007669"/>
    <property type="project" value="InterPro"/>
</dbReference>
<keyword evidence="1" id="KW-0597">Phosphoprotein</keyword>
<dbReference type="GO" id="GO:0000166">
    <property type="term" value="F:nucleotide binding"/>
    <property type="evidence" value="ECO:0007669"/>
    <property type="project" value="UniProtKB-KW"/>
</dbReference>
<accession>A0A9D2G4B8</accession>
<dbReference type="PANTHER" id="PTHR34139">
    <property type="entry name" value="UPF0331 PROTEIN MJ0127"/>
    <property type="match status" value="1"/>
</dbReference>
<dbReference type="InterPro" id="IPR051813">
    <property type="entry name" value="HepT_RNase_toxin"/>
</dbReference>
<evidence type="ECO:0000313" key="8">
    <source>
        <dbReference type="Proteomes" id="UP000824102"/>
    </source>
</evidence>
<keyword evidence="2" id="KW-1277">Toxin-antitoxin system</keyword>
<dbReference type="Pfam" id="PF01934">
    <property type="entry name" value="HepT-like"/>
    <property type="match status" value="1"/>
</dbReference>
<dbReference type="Gene3D" id="1.20.120.580">
    <property type="entry name" value="bsu32300-like"/>
    <property type="match status" value="1"/>
</dbReference>
<name>A0A9D2G4B8_9FIRM</name>
<sequence>MDNVKNNSYYIRKIVTDVSFVLEHTADLTQSELEQNEVLFDCVMFRLIQVSENSARLTADFRTRYHSIPWQAIKGLRNRIVHDYGEVEKSIIYDTIKDDLPVLLAELQGLE</sequence>
<keyword evidence="3" id="KW-0540">Nuclease</keyword>
<dbReference type="InterPro" id="IPR008201">
    <property type="entry name" value="HepT-like"/>
</dbReference>
<evidence type="ECO:0000256" key="2">
    <source>
        <dbReference type="ARBA" id="ARBA00022649"/>
    </source>
</evidence>
<proteinExistence type="inferred from homology"/>
<protein>
    <submittedName>
        <fullName evidence="7">DUF86 domain-containing protein</fullName>
    </submittedName>
</protein>
<dbReference type="Proteomes" id="UP000824102">
    <property type="component" value="Unassembled WGS sequence"/>
</dbReference>
<keyword evidence="4" id="KW-0547">Nucleotide-binding</keyword>
<evidence type="ECO:0000256" key="4">
    <source>
        <dbReference type="ARBA" id="ARBA00022741"/>
    </source>
</evidence>
<dbReference type="InterPro" id="IPR037038">
    <property type="entry name" value="HepT-like_sf"/>
</dbReference>
<gene>
    <name evidence="7" type="ORF">H9964_05135</name>
</gene>
<dbReference type="PANTHER" id="PTHR34139:SF1">
    <property type="entry name" value="RNASE MJ1380-RELATED"/>
    <property type="match status" value="1"/>
</dbReference>
<dbReference type="GO" id="GO:0110001">
    <property type="term" value="C:toxin-antitoxin complex"/>
    <property type="evidence" value="ECO:0007669"/>
    <property type="project" value="InterPro"/>
</dbReference>
<comment type="caution">
    <text evidence="7">The sequence shown here is derived from an EMBL/GenBank/DDBJ whole genome shotgun (WGS) entry which is preliminary data.</text>
</comment>
<evidence type="ECO:0000256" key="3">
    <source>
        <dbReference type="ARBA" id="ARBA00022722"/>
    </source>
</evidence>
<evidence type="ECO:0000256" key="5">
    <source>
        <dbReference type="ARBA" id="ARBA00022801"/>
    </source>
</evidence>